<dbReference type="Proteomes" id="UP000072363">
    <property type="component" value="Unassembled WGS sequence"/>
</dbReference>
<organism evidence="1 2">
    <name type="scientific">Streptococcus oralis</name>
    <dbReference type="NCBI Taxonomy" id="1303"/>
    <lineage>
        <taxon>Bacteria</taxon>
        <taxon>Bacillati</taxon>
        <taxon>Bacillota</taxon>
        <taxon>Bacilli</taxon>
        <taxon>Lactobacillales</taxon>
        <taxon>Streptococcaceae</taxon>
        <taxon>Streptococcus</taxon>
    </lineage>
</organism>
<name>A0A139Q259_STROR</name>
<evidence type="ECO:0000313" key="1">
    <source>
        <dbReference type="EMBL" id="KXT96481.1"/>
    </source>
</evidence>
<sequence>MRKINSMDCFNSEKKFRYLTLFGVTLAEVEEVMKSYDNS</sequence>
<evidence type="ECO:0000313" key="2">
    <source>
        <dbReference type="Proteomes" id="UP000072363"/>
    </source>
</evidence>
<comment type="caution">
    <text evidence="1">The sequence shown here is derived from an EMBL/GenBank/DDBJ whole genome shotgun (WGS) entry which is preliminary data.</text>
</comment>
<dbReference type="EMBL" id="LQNZ01000002">
    <property type="protein sequence ID" value="KXT96481.1"/>
    <property type="molecule type" value="Genomic_DNA"/>
</dbReference>
<gene>
    <name evidence="1" type="ORF">SORDD27_00045</name>
</gene>
<proteinExistence type="predicted"/>
<protein>
    <submittedName>
        <fullName evidence="1">Uncharacterized protein</fullName>
    </submittedName>
</protein>
<dbReference type="AlphaFoldDB" id="A0A139Q259"/>
<dbReference type="PATRIC" id="fig|1303.82.peg.49"/>
<accession>A0A139Q259</accession>
<reference evidence="1 2" key="1">
    <citation type="submission" date="2016-01" db="EMBL/GenBank/DDBJ databases">
        <title>Highly variable Streptococcus oralis are common among viridans streptococci isolated from primates.</title>
        <authorList>
            <person name="Denapaite D."/>
            <person name="Rieger M."/>
            <person name="Koendgen S."/>
            <person name="Brueckner R."/>
            <person name="Ochigava I."/>
            <person name="Kappeler P."/>
            <person name="Maetz-Rensing K."/>
            <person name="Leendertz F."/>
            <person name="Hakenbeck R."/>
        </authorList>
    </citation>
    <scope>NUCLEOTIDE SEQUENCE [LARGE SCALE GENOMIC DNA]</scope>
    <source>
        <strain evidence="1 2">DD27</strain>
    </source>
</reference>